<gene>
    <name evidence="2" type="ORF">L873DRAFT_1801636</name>
</gene>
<sequence>MTRMTEQVASLFQTQLGTLQGSVLMTWNKQTQAVMNAKLHHLEEGQARLENKLEMKFDKVDEKFEMAQVGILTPVCYILAGVIAFLCI</sequence>
<feature type="non-terminal residue" evidence="2">
    <location>
        <position position="88"/>
    </location>
</feature>
<proteinExistence type="predicted"/>
<organism evidence="2 3">
    <name type="scientific">Choiromyces venosus 120613-1</name>
    <dbReference type="NCBI Taxonomy" id="1336337"/>
    <lineage>
        <taxon>Eukaryota</taxon>
        <taxon>Fungi</taxon>
        <taxon>Dikarya</taxon>
        <taxon>Ascomycota</taxon>
        <taxon>Pezizomycotina</taxon>
        <taxon>Pezizomycetes</taxon>
        <taxon>Pezizales</taxon>
        <taxon>Tuberaceae</taxon>
        <taxon>Choiromyces</taxon>
    </lineage>
</organism>
<dbReference type="AlphaFoldDB" id="A0A3N4K9R0"/>
<evidence type="ECO:0000313" key="3">
    <source>
        <dbReference type="Proteomes" id="UP000276215"/>
    </source>
</evidence>
<keyword evidence="1" id="KW-0472">Membrane</keyword>
<evidence type="ECO:0000256" key="1">
    <source>
        <dbReference type="SAM" id="Phobius"/>
    </source>
</evidence>
<protein>
    <submittedName>
        <fullName evidence="2">Uncharacterized protein</fullName>
    </submittedName>
</protein>
<feature type="transmembrane region" description="Helical" evidence="1">
    <location>
        <begin position="66"/>
        <end position="87"/>
    </location>
</feature>
<keyword evidence="3" id="KW-1185">Reference proteome</keyword>
<name>A0A3N4K9R0_9PEZI</name>
<accession>A0A3N4K9R0</accession>
<reference evidence="2 3" key="1">
    <citation type="journal article" date="2018" name="Nat. Ecol. Evol.">
        <title>Pezizomycetes genomes reveal the molecular basis of ectomycorrhizal truffle lifestyle.</title>
        <authorList>
            <person name="Murat C."/>
            <person name="Payen T."/>
            <person name="Noel B."/>
            <person name="Kuo A."/>
            <person name="Morin E."/>
            <person name="Chen J."/>
            <person name="Kohler A."/>
            <person name="Krizsan K."/>
            <person name="Balestrini R."/>
            <person name="Da Silva C."/>
            <person name="Montanini B."/>
            <person name="Hainaut M."/>
            <person name="Levati E."/>
            <person name="Barry K.W."/>
            <person name="Belfiori B."/>
            <person name="Cichocki N."/>
            <person name="Clum A."/>
            <person name="Dockter R.B."/>
            <person name="Fauchery L."/>
            <person name="Guy J."/>
            <person name="Iotti M."/>
            <person name="Le Tacon F."/>
            <person name="Lindquist E.A."/>
            <person name="Lipzen A."/>
            <person name="Malagnac F."/>
            <person name="Mello A."/>
            <person name="Molinier V."/>
            <person name="Miyauchi S."/>
            <person name="Poulain J."/>
            <person name="Riccioni C."/>
            <person name="Rubini A."/>
            <person name="Sitrit Y."/>
            <person name="Splivallo R."/>
            <person name="Traeger S."/>
            <person name="Wang M."/>
            <person name="Zifcakova L."/>
            <person name="Wipf D."/>
            <person name="Zambonelli A."/>
            <person name="Paolocci F."/>
            <person name="Nowrousian M."/>
            <person name="Ottonello S."/>
            <person name="Baldrian P."/>
            <person name="Spatafora J.W."/>
            <person name="Henrissat B."/>
            <person name="Nagy L.G."/>
            <person name="Aury J.M."/>
            <person name="Wincker P."/>
            <person name="Grigoriev I.V."/>
            <person name="Bonfante P."/>
            <person name="Martin F.M."/>
        </authorList>
    </citation>
    <scope>NUCLEOTIDE SEQUENCE [LARGE SCALE GENOMIC DNA]</scope>
    <source>
        <strain evidence="2 3">120613-1</strain>
    </source>
</reference>
<dbReference type="EMBL" id="ML120366">
    <property type="protein sequence ID" value="RPB02685.1"/>
    <property type="molecule type" value="Genomic_DNA"/>
</dbReference>
<evidence type="ECO:0000313" key="2">
    <source>
        <dbReference type="EMBL" id="RPB02685.1"/>
    </source>
</evidence>
<dbReference type="Proteomes" id="UP000276215">
    <property type="component" value="Unassembled WGS sequence"/>
</dbReference>
<keyword evidence="1" id="KW-0812">Transmembrane</keyword>
<keyword evidence="1" id="KW-1133">Transmembrane helix</keyword>